<dbReference type="RefSeq" id="WP_254091277.1">
    <property type="nucleotide sequence ID" value="NZ_JAHESC010000022.1"/>
</dbReference>
<proteinExistence type="predicted"/>
<evidence type="ECO:0000313" key="2">
    <source>
        <dbReference type="Proteomes" id="UP001319180"/>
    </source>
</evidence>
<gene>
    <name evidence="1" type="ORF">KK078_15875</name>
</gene>
<sequence>MATENTQPTTAHKLMGTLEGRWRTQGQTVATKDAPSIKIEGTDTYEWLPGGFFMIHRVDVRMGTDDAKTLEVIGYDVATNTYLTTFFDNLGNTGSYRATVHGDVWTFQGAADRATLTISDRGNAMRAHWERTDDGVHWQDWMQISLTRL</sequence>
<name>A0AAP2DA31_9BACT</name>
<reference evidence="1 2" key="1">
    <citation type="submission" date="2021-05" db="EMBL/GenBank/DDBJ databases">
        <title>A Polyphasic approach of four new species of the genus Ohtaekwangia: Ohtaekwangia histidinii sp. nov., Ohtaekwangia cretensis sp. nov., Ohtaekwangia indiensis sp. nov., Ohtaekwangia reichenbachii sp. nov. from diverse environment.</title>
        <authorList>
            <person name="Octaviana S."/>
        </authorList>
    </citation>
    <scope>NUCLEOTIDE SEQUENCE [LARGE SCALE GENOMIC DNA]</scope>
    <source>
        <strain evidence="1 2">PWU37</strain>
    </source>
</reference>
<protein>
    <submittedName>
        <fullName evidence="1">DUF1579 family protein</fullName>
    </submittedName>
</protein>
<dbReference type="EMBL" id="JAHESC010000022">
    <property type="protein sequence ID" value="MBT1688049.1"/>
    <property type="molecule type" value="Genomic_DNA"/>
</dbReference>
<dbReference type="AlphaFoldDB" id="A0AAP2DA31"/>
<organism evidence="1 2">
    <name type="scientific">Dawidia soli</name>
    <dbReference type="NCBI Taxonomy" id="2782352"/>
    <lineage>
        <taxon>Bacteria</taxon>
        <taxon>Pseudomonadati</taxon>
        <taxon>Bacteroidota</taxon>
        <taxon>Cytophagia</taxon>
        <taxon>Cytophagales</taxon>
        <taxon>Chryseotaleaceae</taxon>
        <taxon>Dawidia</taxon>
    </lineage>
</organism>
<dbReference type="Pfam" id="PF07617">
    <property type="entry name" value="DUF1579"/>
    <property type="match status" value="1"/>
</dbReference>
<keyword evidence="2" id="KW-1185">Reference proteome</keyword>
<comment type="caution">
    <text evidence="1">The sequence shown here is derived from an EMBL/GenBank/DDBJ whole genome shotgun (WGS) entry which is preliminary data.</text>
</comment>
<dbReference type="Proteomes" id="UP001319180">
    <property type="component" value="Unassembled WGS sequence"/>
</dbReference>
<accession>A0AAP2DA31</accession>
<dbReference type="InterPro" id="IPR011473">
    <property type="entry name" value="DUF1579"/>
</dbReference>
<evidence type="ECO:0000313" key="1">
    <source>
        <dbReference type="EMBL" id="MBT1688049.1"/>
    </source>
</evidence>